<organism evidence="2 3">
    <name type="scientific">Bordetella bronchialis</name>
    <dbReference type="NCBI Taxonomy" id="463025"/>
    <lineage>
        <taxon>Bacteria</taxon>
        <taxon>Pseudomonadati</taxon>
        <taxon>Pseudomonadota</taxon>
        <taxon>Betaproteobacteria</taxon>
        <taxon>Burkholderiales</taxon>
        <taxon>Alcaligenaceae</taxon>
        <taxon>Bordetella</taxon>
    </lineage>
</organism>
<feature type="transmembrane region" description="Helical" evidence="1">
    <location>
        <begin position="83"/>
        <end position="103"/>
    </location>
</feature>
<keyword evidence="1" id="KW-0812">Transmembrane</keyword>
<feature type="transmembrane region" description="Helical" evidence="1">
    <location>
        <begin position="140"/>
        <end position="160"/>
    </location>
</feature>
<protein>
    <recommendedName>
        <fullName evidence="4">Glycosyltransferase RgtA/B/C/D-like domain-containing protein</fullName>
    </recommendedName>
</protein>
<dbReference type="Proteomes" id="UP000092213">
    <property type="component" value="Chromosome"/>
</dbReference>
<gene>
    <name evidence="2" type="ORF">BAU08_25370</name>
</gene>
<feature type="transmembrane region" description="Helical" evidence="1">
    <location>
        <begin position="189"/>
        <end position="207"/>
    </location>
</feature>
<dbReference type="STRING" id="463025.BAU08_25370"/>
<feature type="transmembrane region" description="Helical" evidence="1">
    <location>
        <begin position="402"/>
        <end position="422"/>
    </location>
</feature>
<keyword evidence="1" id="KW-0472">Membrane</keyword>
<proteinExistence type="predicted"/>
<dbReference type="EMBL" id="CP016171">
    <property type="protein sequence ID" value="ANN74242.1"/>
    <property type="molecule type" value="Genomic_DNA"/>
</dbReference>
<evidence type="ECO:0008006" key="4">
    <source>
        <dbReference type="Google" id="ProtNLM"/>
    </source>
</evidence>
<dbReference type="AlphaFoldDB" id="A0A193G2L1"/>
<feature type="transmembrane region" description="Helical" evidence="1">
    <location>
        <begin position="376"/>
        <end position="396"/>
    </location>
</feature>
<accession>A0A193G2L1</accession>
<evidence type="ECO:0000313" key="3">
    <source>
        <dbReference type="Proteomes" id="UP000092213"/>
    </source>
</evidence>
<keyword evidence="1" id="KW-1133">Transmembrane helix</keyword>
<feature type="transmembrane region" description="Helical" evidence="1">
    <location>
        <begin position="349"/>
        <end position="369"/>
    </location>
</feature>
<evidence type="ECO:0000256" key="1">
    <source>
        <dbReference type="SAM" id="Phobius"/>
    </source>
</evidence>
<feature type="transmembrane region" description="Helical" evidence="1">
    <location>
        <begin position="115"/>
        <end position="134"/>
    </location>
</feature>
<sequence length="444" mass="49805">MLAIGVLVRDIALQPALLTRLADFPQALKEFDRVTDPGSFLIAARDIANTGWVAPGNMWVVRLWPPGFMLLEGWILRLGGDSIPFIGVLLVFACLAYTAMLVLTRRLLLQFTNSFAAFALPLIPFAFPFARVFLLEPAGLVLGEGFAIAFFVMGAVLLLSCSQNYRLRKAVWAGALLAASAYFRSQYELLISFLTAAAIPFGIWYWLRTRRSAQDGRAHAPGKNSAIKAMAVSLIAAHVLMAPWRVHNYLDSGSTSWVHTQQLVIRNALATQEELTKMNAWFVMEGGGDLACRFEPEYCGKTEPSLFYKAFFKNIIPWYHAKAQLIGRYWFSSPENLGRLIYPNTTVDIIYSGINLLILALTVPLLVFIRRWNGAPAMYWLQSAFYACFFCIVTFVQFEARYFYLIKFFSTVTFVVLLAVACKMSRSAVRRISLDAAPSLDETK</sequence>
<reference evidence="2 3" key="1">
    <citation type="submission" date="2016-06" db="EMBL/GenBank/DDBJ databases">
        <title>Complete genome sequences of Bordetella bronchialis and Bordetella flabilis.</title>
        <authorList>
            <person name="LiPuma J.J."/>
            <person name="Spilker T."/>
        </authorList>
    </citation>
    <scope>NUCLEOTIDE SEQUENCE [LARGE SCALE GENOMIC DNA]</scope>
    <source>
        <strain evidence="2 3">AU17976</strain>
    </source>
</reference>
<evidence type="ECO:0000313" key="2">
    <source>
        <dbReference type="EMBL" id="ANN74242.1"/>
    </source>
</evidence>
<name>A0A193G2L1_9BORD</name>